<evidence type="ECO:0000313" key="5">
    <source>
        <dbReference type="Proteomes" id="UP001174909"/>
    </source>
</evidence>
<feature type="region of interest" description="Disordered" evidence="1">
    <location>
        <begin position="60"/>
        <end position="161"/>
    </location>
</feature>
<dbReference type="EMBL" id="CASHTH010000840">
    <property type="protein sequence ID" value="CAI8008384.1"/>
    <property type="molecule type" value="Genomic_DNA"/>
</dbReference>
<evidence type="ECO:0000259" key="3">
    <source>
        <dbReference type="PROSITE" id="PS51724"/>
    </source>
</evidence>
<feature type="signal peptide" evidence="2">
    <location>
        <begin position="1"/>
        <end position="24"/>
    </location>
</feature>
<name>A0AA35RBH8_GEOBA</name>
<accession>A0AA35RBH8</accession>
<dbReference type="SUPFAM" id="SSF110997">
    <property type="entry name" value="Sporulation related repeat"/>
    <property type="match status" value="1"/>
</dbReference>
<organism evidence="4 5">
    <name type="scientific">Geodia barretti</name>
    <name type="common">Barrett's horny sponge</name>
    <dbReference type="NCBI Taxonomy" id="519541"/>
    <lineage>
        <taxon>Eukaryota</taxon>
        <taxon>Metazoa</taxon>
        <taxon>Porifera</taxon>
        <taxon>Demospongiae</taxon>
        <taxon>Heteroscleromorpha</taxon>
        <taxon>Tetractinellida</taxon>
        <taxon>Astrophorina</taxon>
        <taxon>Geodiidae</taxon>
        <taxon>Geodia</taxon>
    </lineage>
</organism>
<gene>
    <name evidence="4" type="ORF">GBAR_LOCUS5744</name>
</gene>
<comment type="caution">
    <text evidence="4">The sequence shown here is derived from an EMBL/GenBank/DDBJ whole genome shotgun (WGS) entry which is preliminary data.</text>
</comment>
<keyword evidence="2" id="KW-0732">Signal</keyword>
<dbReference type="InterPro" id="IPR036680">
    <property type="entry name" value="SPOR-like_sf"/>
</dbReference>
<sequence length="259" mass="26573">MGGVGLLLVVVLTGGLYWLSPVDTTARTDLALPRPRDGTASFEYVAGQSVSVQGVHGAAAGTLEGERRGTVTSPGVDGGAAEAAGNPTGSGVRHRDVAPDDTAAAPMRQPIPRVTVDTQVPASPAATPAERAIPTSGARTAAAPATSHNSPATTGSSSRPAAVRAAPLAKLAPLAPLREFWVQVGSFASRSRANALGQRLGDQGIVSRVTTRTSRAEVFFRVRVGPYASRVEAEKFLAWVQQVDGLDGSYISEVRNAGG</sequence>
<protein>
    <recommendedName>
        <fullName evidence="3">SPOR domain-containing protein</fullName>
    </recommendedName>
</protein>
<dbReference type="GO" id="GO:0032153">
    <property type="term" value="C:cell division site"/>
    <property type="evidence" value="ECO:0007669"/>
    <property type="project" value="TreeGrafter"/>
</dbReference>
<proteinExistence type="predicted"/>
<dbReference type="Pfam" id="PF05036">
    <property type="entry name" value="SPOR"/>
    <property type="match status" value="1"/>
</dbReference>
<dbReference type="InterPro" id="IPR052521">
    <property type="entry name" value="Cell_div_SPOR-domain"/>
</dbReference>
<evidence type="ECO:0000313" key="4">
    <source>
        <dbReference type="EMBL" id="CAI8008384.1"/>
    </source>
</evidence>
<dbReference type="AlphaFoldDB" id="A0AA35RBH8"/>
<evidence type="ECO:0000256" key="1">
    <source>
        <dbReference type="SAM" id="MobiDB-lite"/>
    </source>
</evidence>
<feature type="domain" description="SPOR" evidence="3">
    <location>
        <begin position="174"/>
        <end position="253"/>
    </location>
</feature>
<feature type="compositionally biased region" description="Polar residues" evidence="1">
    <location>
        <begin position="146"/>
        <end position="158"/>
    </location>
</feature>
<dbReference type="GO" id="GO:0032506">
    <property type="term" value="P:cytokinetic process"/>
    <property type="evidence" value="ECO:0007669"/>
    <property type="project" value="TreeGrafter"/>
</dbReference>
<reference evidence="4" key="1">
    <citation type="submission" date="2023-03" db="EMBL/GenBank/DDBJ databases">
        <authorList>
            <person name="Steffen K."/>
            <person name="Cardenas P."/>
        </authorList>
    </citation>
    <scope>NUCLEOTIDE SEQUENCE</scope>
</reference>
<dbReference type="PANTHER" id="PTHR38687">
    <property type="entry name" value="CELL DIVISION PROTEIN DEDD-RELATED"/>
    <property type="match status" value="1"/>
</dbReference>
<dbReference type="Proteomes" id="UP001174909">
    <property type="component" value="Unassembled WGS sequence"/>
</dbReference>
<feature type="chain" id="PRO_5041359465" description="SPOR domain-containing protein" evidence="2">
    <location>
        <begin position="25"/>
        <end position="259"/>
    </location>
</feature>
<dbReference type="PROSITE" id="PS51724">
    <property type="entry name" value="SPOR"/>
    <property type="match status" value="1"/>
</dbReference>
<dbReference type="InterPro" id="IPR007730">
    <property type="entry name" value="SPOR-like_dom"/>
</dbReference>
<keyword evidence="5" id="KW-1185">Reference proteome</keyword>
<dbReference type="GO" id="GO:0042834">
    <property type="term" value="F:peptidoglycan binding"/>
    <property type="evidence" value="ECO:0007669"/>
    <property type="project" value="InterPro"/>
</dbReference>
<dbReference type="Gene3D" id="3.30.70.1070">
    <property type="entry name" value="Sporulation related repeat"/>
    <property type="match status" value="1"/>
</dbReference>
<evidence type="ECO:0000256" key="2">
    <source>
        <dbReference type="SAM" id="SignalP"/>
    </source>
</evidence>
<dbReference type="PANTHER" id="PTHR38687:SF1">
    <property type="entry name" value="CELL DIVISION PROTEIN DEDD"/>
    <property type="match status" value="1"/>
</dbReference>